<evidence type="ECO:0000256" key="5">
    <source>
        <dbReference type="ARBA" id="ARBA00023274"/>
    </source>
</evidence>
<comment type="caution">
    <text evidence="8">The sequence shown here is derived from an EMBL/GenBank/DDBJ whole genome shotgun (WGS) entry which is preliminary data.</text>
</comment>
<evidence type="ECO:0000256" key="2">
    <source>
        <dbReference type="ARBA" id="ARBA00009864"/>
    </source>
</evidence>
<dbReference type="AlphaFoldDB" id="A0A8H2ZMF4"/>
<dbReference type="GeneID" id="64860155"/>
<dbReference type="InterPro" id="IPR016939">
    <property type="entry name" value="Ribosomal_mS23_fun"/>
</dbReference>
<evidence type="ECO:0000313" key="8">
    <source>
        <dbReference type="EMBL" id="CAB4257047.1"/>
    </source>
</evidence>
<proteinExistence type="inferred from homology"/>
<gene>
    <name evidence="8" type="ORF">KABA2_13S01804</name>
</gene>
<dbReference type="GO" id="GO:0005763">
    <property type="term" value="C:mitochondrial small ribosomal subunit"/>
    <property type="evidence" value="ECO:0007669"/>
    <property type="project" value="UniProtKB-UniRule"/>
</dbReference>
<reference evidence="8 9" key="1">
    <citation type="submission" date="2020-05" db="EMBL/GenBank/DDBJ databases">
        <authorList>
            <person name="Casaregola S."/>
            <person name="Devillers H."/>
            <person name="Grondin C."/>
        </authorList>
    </citation>
    <scope>NUCLEOTIDE SEQUENCE [LARGE SCALE GENOMIC DNA]</scope>
    <source>
        <strain evidence="8 9">CLIB 1767</strain>
    </source>
</reference>
<evidence type="ECO:0000256" key="1">
    <source>
        <dbReference type="ARBA" id="ARBA00004173"/>
    </source>
</evidence>
<dbReference type="RefSeq" id="XP_041408891.1">
    <property type="nucleotide sequence ID" value="XM_041552957.1"/>
</dbReference>
<dbReference type="Proteomes" id="UP000644660">
    <property type="component" value="Unassembled WGS sequence"/>
</dbReference>
<keyword evidence="4 6" id="KW-0496">Mitochondrion</keyword>
<comment type="subcellular location">
    <subcellularLocation>
        <location evidence="1 6">Mitochondrion</location>
    </subcellularLocation>
</comment>
<dbReference type="PIRSF" id="PIRSF029764">
    <property type="entry name" value="RSM25"/>
    <property type="match status" value="1"/>
</dbReference>
<dbReference type="PANTHER" id="PTHR37799">
    <property type="entry name" value="37S RIBOSOMAL PROTEIN S25, MITOCHONDRIAL"/>
    <property type="match status" value="1"/>
</dbReference>
<organism evidence="8 9">
    <name type="scientific">Maudiozyma barnettii</name>
    <dbReference type="NCBI Taxonomy" id="61262"/>
    <lineage>
        <taxon>Eukaryota</taxon>
        <taxon>Fungi</taxon>
        <taxon>Dikarya</taxon>
        <taxon>Ascomycota</taxon>
        <taxon>Saccharomycotina</taxon>
        <taxon>Saccharomycetes</taxon>
        <taxon>Saccharomycetales</taxon>
        <taxon>Saccharomycetaceae</taxon>
        <taxon>Maudiozyma</taxon>
    </lineage>
</organism>
<protein>
    <recommendedName>
        <fullName evidence="6">37S ribosomal protein S25, mitochondrial</fullName>
    </recommendedName>
</protein>
<accession>A0A8H2ZMF4</accession>
<keyword evidence="5 6" id="KW-0687">Ribonucleoprotein</keyword>
<comment type="subunit">
    <text evidence="6">Component of the mitochondrial small ribosomal subunit.</text>
</comment>
<dbReference type="GO" id="GO:0003735">
    <property type="term" value="F:structural constituent of ribosome"/>
    <property type="evidence" value="ECO:0007669"/>
    <property type="project" value="UniProtKB-UniRule"/>
</dbReference>
<evidence type="ECO:0000256" key="6">
    <source>
        <dbReference type="PIRNR" id="PIRNR029764"/>
    </source>
</evidence>
<dbReference type="PANTHER" id="PTHR37799:SF1">
    <property type="entry name" value="SMALL RIBOSOMAL SUBUNIT PROTEIN MS23"/>
    <property type="match status" value="1"/>
</dbReference>
<dbReference type="Pfam" id="PF13741">
    <property type="entry name" value="MRP-S25"/>
    <property type="match status" value="1"/>
</dbReference>
<name>A0A8H2ZMF4_9SACH</name>
<comment type="similarity">
    <text evidence="2">Belongs to the mitochondrion-specific ribosomal protein mS23 family.</text>
</comment>
<keyword evidence="3 6" id="KW-0689">Ribosomal protein</keyword>
<feature type="region of interest" description="Disordered" evidence="7">
    <location>
        <begin position="234"/>
        <end position="261"/>
    </location>
</feature>
<evidence type="ECO:0000256" key="4">
    <source>
        <dbReference type="ARBA" id="ARBA00023128"/>
    </source>
</evidence>
<dbReference type="EMBL" id="CAEFZW010000013">
    <property type="protein sequence ID" value="CAB4257047.1"/>
    <property type="molecule type" value="Genomic_DNA"/>
</dbReference>
<dbReference type="OrthoDB" id="5542239at2759"/>
<keyword evidence="9" id="KW-1185">Reference proteome</keyword>
<feature type="compositionally biased region" description="Acidic residues" evidence="7">
    <location>
        <begin position="243"/>
        <end position="261"/>
    </location>
</feature>
<evidence type="ECO:0000256" key="7">
    <source>
        <dbReference type="SAM" id="MobiDB-lite"/>
    </source>
</evidence>
<evidence type="ECO:0000256" key="3">
    <source>
        <dbReference type="ARBA" id="ARBA00022980"/>
    </source>
</evidence>
<evidence type="ECO:0000313" key="9">
    <source>
        <dbReference type="Proteomes" id="UP000644660"/>
    </source>
</evidence>
<sequence>MKIQTNAVNILERTSSYLQAGLLKKTPAWYDVVTNIQPVKKFNREPILTNPSNGRDRTEFRPFSERVNSKGLYKTRYNIADKKTLTNKLYRPPKLIYLEDKLRQLFYEQHPWEMSRPKVIVENEMDVKYDWSHIQQLGKPLDGESVVQRSLYLVKNKQFDNIVDSYNHARFEFYRIRMQQELEEQIAQEEAEMFGSVFESNALQYGIEQEQRVIDQWKKKAIKETEIYAAKRVNPSESWGKEDADEQEGVGADEEIEELHL</sequence>